<dbReference type="PANTHER" id="PTHR34465">
    <property type="entry name" value="CARBOXYL-TERMINAL HYDROLASE-LIKE PROTEIN, PUTATIVE (DUF627 AND DUF629)-RELATED"/>
    <property type="match status" value="1"/>
</dbReference>
<protein>
    <recommendedName>
        <fullName evidence="3">DUF629 domain-containing protein</fullName>
    </recommendedName>
</protein>
<evidence type="ECO:0000313" key="1">
    <source>
        <dbReference type="EMBL" id="RLN28667.1"/>
    </source>
</evidence>
<proteinExistence type="predicted"/>
<dbReference type="AlphaFoldDB" id="A0A3L6SWL7"/>
<evidence type="ECO:0000313" key="2">
    <source>
        <dbReference type="Proteomes" id="UP000275267"/>
    </source>
</evidence>
<keyword evidence="2" id="KW-1185">Reference proteome</keyword>
<sequence length="409" mass="46472">MAIQSALSIVHDLTVAHPSSLTFSICCAKLLLTVGFFDAAEKEFLRALRIANPDDPRDHDIPLGYTKGVKYTDRVLLAKQEIRCALSSIVDMVHHQFDILDEDSKSHFLSVRVDKILENHENDLVNEAVDHFRAHLPWVLWRCPLKNNVCQFFIATAPENFLWHVCQHANADDNELLYHMTLDTLMECTSVPNDGPHCGLYLTKDDEGQELLCVKKLEYLFKGIADVVMGDKMETTSPDAALATFLDHLSTVDVENANAVNILENLWLRLLKSCAIDKREALKRLIATIKWEDLKGMIEKQIAQIETPSSDVTMESEMLKDESTPEAKDLGKTTRASSCHDAFMYGHRALRRRLSVINALSSSAKMVQKEEEFDVYDNKMLHMKYVKDLPHVLPQLVLCVRVLLRKSQQ</sequence>
<evidence type="ECO:0008006" key="3">
    <source>
        <dbReference type="Google" id="ProtNLM"/>
    </source>
</evidence>
<dbReference type="Proteomes" id="UP000275267">
    <property type="component" value="Unassembled WGS sequence"/>
</dbReference>
<dbReference type="PANTHER" id="PTHR34465:SF4">
    <property type="entry name" value="CARBOXYL-TERMINAL HYDROLASE-LIKE PROTEIN, PUTATIVE (DUF627 AND DUF629)-RELATED"/>
    <property type="match status" value="1"/>
</dbReference>
<gene>
    <name evidence="1" type="ORF">C2845_PM05G32550</name>
</gene>
<reference evidence="2" key="1">
    <citation type="journal article" date="2019" name="Nat. Commun.">
        <title>The genome of broomcorn millet.</title>
        <authorList>
            <person name="Zou C."/>
            <person name="Miki D."/>
            <person name="Li D."/>
            <person name="Tang Q."/>
            <person name="Xiao L."/>
            <person name="Rajput S."/>
            <person name="Deng P."/>
            <person name="Jia W."/>
            <person name="Huang R."/>
            <person name="Zhang M."/>
            <person name="Sun Y."/>
            <person name="Hu J."/>
            <person name="Fu X."/>
            <person name="Schnable P.S."/>
            <person name="Li F."/>
            <person name="Zhang H."/>
            <person name="Feng B."/>
            <person name="Zhu X."/>
            <person name="Liu R."/>
            <person name="Schnable J.C."/>
            <person name="Zhu J.-K."/>
            <person name="Zhang H."/>
        </authorList>
    </citation>
    <scope>NUCLEOTIDE SEQUENCE [LARGE SCALE GENOMIC DNA]</scope>
</reference>
<accession>A0A3L6SWL7</accession>
<dbReference type="EMBL" id="PQIB02000003">
    <property type="protein sequence ID" value="RLN28667.1"/>
    <property type="molecule type" value="Genomic_DNA"/>
</dbReference>
<comment type="caution">
    <text evidence="1">The sequence shown here is derived from an EMBL/GenBank/DDBJ whole genome shotgun (WGS) entry which is preliminary data.</text>
</comment>
<name>A0A3L6SWL7_PANMI</name>
<organism evidence="1 2">
    <name type="scientific">Panicum miliaceum</name>
    <name type="common">Proso millet</name>
    <name type="synonym">Broomcorn millet</name>
    <dbReference type="NCBI Taxonomy" id="4540"/>
    <lineage>
        <taxon>Eukaryota</taxon>
        <taxon>Viridiplantae</taxon>
        <taxon>Streptophyta</taxon>
        <taxon>Embryophyta</taxon>
        <taxon>Tracheophyta</taxon>
        <taxon>Spermatophyta</taxon>
        <taxon>Magnoliopsida</taxon>
        <taxon>Liliopsida</taxon>
        <taxon>Poales</taxon>
        <taxon>Poaceae</taxon>
        <taxon>PACMAD clade</taxon>
        <taxon>Panicoideae</taxon>
        <taxon>Panicodae</taxon>
        <taxon>Paniceae</taxon>
        <taxon>Panicinae</taxon>
        <taxon>Panicum</taxon>
        <taxon>Panicum sect. Panicum</taxon>
    </lineage>
</organism>